<name>A0A256F464_9HYPH</name>
<evidence type="ECO:0000313" key="2">
    <source>
        <dbReference type="EMBL" id="OYR09211.1"/>
    </source>
</evidence>
<gene>
    <name evidence="2" type="ORF">CEV33_2940</name>
</gene>
<organism evidence="2 3">
    <name type="scientific">Brucella grignonensis</name>
    <dbReference type="NCBI Taxonomy" id="94627"/>
    <lineage>
        <taxon>Bacteria</taxon>
        <taxon>Pseudomonadati</taxon>
        <taxon>Pseudomonadota</taxon>
        <taxon>Alphaproteobacteria</taxon>
        <taxon>Hyphomicrobiales</taxon>
        <taxon>Brucellaceae</taxon>
        <taxon>Brucella/Ochrobactrum group</taxon>
        <taxon>Brucella</taxon>
    </lineage>
</organism>
<evidence type="ECO:0000259" key="1">
    <source>
        <dbReference type="PROSITE" id="PS51186"/>
    </source>
</evidence>
<accession>A0A256F464</accession>
<dbReference type="GO" id="GO:0016747">
    <property type="term" value="F:acyltransferase activity, transferring groups other than amino-acyl groups"/>
    <property type="evidence" value="ECO:0007669"/>
    <property type="project" value="InterPro"/>
</dbReference>
<dbReference type="RefSeq" id="WP_208620220.1">
    <property type="nucleotide sequence ID" value="NZ_JBHEER010000001.1"/>
</dbReference>
<evidence type="ECO:0000313" key="3">
    <source>
        <dbReference type="Proteomes" id="UP000216478"/>
    </source>
</evidence>
<dbReference type="AlphaFoldDB" id="A0A256F464"/>
<comment type="caution">
    <text evidence="2">The sequence shown here is derived from an EMBL/GenBank/DDBJ whole genome shotgun (WGS) entry which is preliminary data.</text>
</comment>
<dbReference type="PROSITE" id="PS51186">
    <property type="entry name" value="GNAT"/>
    <property type="match status" value="1"/>
</dbReference>
<dbReference type="InterPro" id="IPR000182">
    <property type="entry name" value="GNAT_dom"/>
</dbReference>
<dbReference type="Gene3D" id="3.40.630.30">
    <property type="match status" value="1"/>
</dbReference>
<proteinExistence type="predicted"/>
<dbReference type="Pfam" id="PF00583">
    <property type="entry name" value="Acetyltransf_1"/>
    <property type="match status" value="1"/>
</dbReference>
<dbReference type="Proteomes" id="UP000216478">
    <property type="component" value="Unassembled WGS sequence"/>
</dbReference>
<protein>
    <recommendedName>
        <fullName evidence="1">N-acetyltransferase domain-containing protein</fullName>
    </recommendedName>
</protein>
<feature type="domain" description="N-acetyltransferase" evidence="1">
    <location>
        <begin position="1"/>
        <end position="113"/>
    </location>
</feature>
<keyword evidence="3" id="KW-1185">Reference proteome</keyword>
<dbReference type="InterPro" id="IPR016181">
    <property type="entry name" value="Acyl_CoA_acyltransferase"/>
</dbReference>
<sequence>MEVAAVIATTPCPIFAIKDEDNPVAIAVCSLDLPGYARRLRFAWTDPACRKMGFGLAIARHVVQSAKHVGVAVRHESEKRIAERAGFKHWRRADGGWAGATTKAAFRMPFAHPNPTREAIADAMRSFGLEGRA</sequence>
<dbReference type="SUPFAM" id="SSF55729">
    <property type="entry name" value="Acyl-CoA N-acyltransferases (Nat)"/>
    <property type="match status" value="1"/>
</dbReference>
<reference evidence="2 3" key="1">
    <citation type="submission" date="2017-07" db="EMBL/GenBank/DDBJ databases">
        <title>Phylogenetic study on the rhizospheric bacterium Ochrobactrum sp. A44.</title>
        <authorList>
            <person name="Krzyzanowska D.M."/>
            <person name="Ossowicki A."/>
            <person name="Rajewska M."/>
            <person name="Maciag T."/>
            <person name="Kaczynski Z."/>
            <person name="Czerwicka M."/>
            <person name="Jafra S."/>
        </authorList>
    </citation>
    <scope>NUCLEOTIDE SEQUENCE [LARGE SCALE GENOMIC DNA]</scope>
    <source>
        <strain evidence="2 3">OgA9a</strain>
    </source>
</reference>
<dbReference type="EMBL" id="NNRL01000164">
    <property type="protein sequence ID" value="OYR09211.1"/>
    <property type="molecule type" value="Genomic_DNA"/>
</dbReference>